<name>A0ABY7DYB5_MYAAR</name>
<evidence type="ECO:0000313" key="5">
    <source>
        <dbReference type="EMBL" id="WAR02718.1"/>
    </source>
</evidence>
<accession>A0ABY7DYB5</accession>
<proteinExistence type="predicted"/>
<dbReference type="Proteomes" id="UP001164746">
    <property type="component" value="Chromosome 4"/>
</dbReference>
<dbReference type="PROSITE" id="PS50089">
    <property type="entry name" value="ZF_RING_2"/>
    <property type="match status" value="1"/>
</dbReference>
<evidence type="ECO:0000256" key="2">
    <source>
        <dbReference type="ARBA" id="ARBA00022833"/>
    </source>
</evidence>
<dbReference type="PANTHER" id="PTHR46400:SF5">
    <property type="entry name" value="RING-TYPE DOMAIN-CONTAINING PROTEIN"/>
    <property type="match status" value="1"/>
</dbReference>
<dbReference type="InterPro" id="IPR001841">
    <property type="entry name" value="Znf_RING"/>
</dbReference>
<keyword evidence="2" id="KW-0862">Zinc</keyword>
<feature type="domain" description="RING-type" evidence="4">
    <location>
        <begin position="182"/>
        <end position="221"/>
    </location>
</feature>
<organism evidence="5 6">
    <name type="scientific">Mya arenaria</name>
    <name type="common">Soft-shell clam</name>
    <dbReference type="NCBI Taxonomy" id="6604"/>
    <lineage>
        <taxon>Eukaryota</taxon>
        <taxon>Metazoa</taxon>
        <taxon>Spiralia</taxon>
        <taxon>Lophotrochozoa</taxon>
        <taxon>Mollusca</taxon>
        <taxon>Bivalvia</taxon>
        <taxon>Autobranchia</taxon>
        <taxon>Heteroconchia</taxon>
        <taxon>Euheterodonta</taxon>
        <taxon>Imparidentia</taxon>
        <taxon>Neoheterodontei</taxon>
        <taxon>Myida</taxon>
        <taxon>Myoidea</taxon>
        <taxon>Myidae</taxon>
        <taxon>Mya</taxon>
    </lineage>
</organism>
<dbReference type="Gene3D" id="3.30.40.10">
    <property type="entry name" value="Zinc/RING finger domain, C3HC4 (zinc finger)"/>
    <property type="match status" value="1"/>
</dbReference>
<dbReference type="EMBL" id="CP111015">
    <property type="protein sequence ID" value="WAR02718.1"/>
    <property type="molecule type" value="Genomic_DNA"/>
</dbReference>
<evidence type="ECO:0000259" key="4">
    <source>
        <dbReference type="PROSITE" id="PS50089"/>
    </source>
</evidence>
<evidence type="ECO:0000313" key="6">
    <source>
        <dbReference type="Proteomes" id="UP001164746"/>
    </source>
</evidence>
<sequence>MLRADREEQEQQDRMVALRLQESITQEEMTIRRGQHGRNIGLRGFSHHITGHRSRGMGRSELAMSLHGEEDQRGGGWDERVEALPSMSFYWPNDLQDDHQIQHECSRPLQDIQQMGTREDFDRILSMLNEPGLSNVGNSYEALLELGENLGTVTSGLSTEECSTLPTARYTQRDKNTAERSVCLEKYKTGDAQKTLPCIHIFHKSCIDEWLKNNATCPVCREVVKVS</sequence>
<dbReference type="InterPro" id="IPR033276">
    <property type="entry name" value="BB"/>
</dbReference>
<dbReference type="SMART" id="SM00184">
    <property type="entry name" value="RING"/>
    <property type="match status" value="1"/>
</dbReference>
<evidence type="ECO:0000256" key="3">
    <source>
        <dbReference type="PROSITE-ProRule" id="PRU00175"/>
    </source>
</evidence>
<dbReference type="SUPFAM" id="SSF57850">
    <property type="entry name" value="RING/U-box"/>
    <property type="match status" value="1"/>
</dbReference>
<dbReference type="CDD" id="cd16454">
    <property type="entry name" value="RING-H2_PA-TM-RING"/>
    <property type="match status" value="1"/>
</dbReference>
<keyword evidence="1 3" id="KW-0479">Metal-binding</keyword>
<dbReference type="PANTHER" id="PTHR46400">
    <property type="entry name" value="RING/U-BOX SUPERFAMILY PROTEIN"/>
    <property type="match status" value="1"/>
</dbReference>
<dbReference type="InterPro" id="IPR013083">
    <property type="entry name" value="Znf_RING/FYVE/PHD"/>
</dbReference>
<dbReference type="Pfam" id="PF13639">
    <property type="entry name" value="zf-RING_2"/>
    <property type="match status" value="1"/>
</dbReference>
<reference evidence="5" key="1">
    <citation type="submission" date="2022-11" db="EMBL/GenBank/DDBJ databases">
        <title>Centuries of genome instability and evolution in soft-shell clam transmissible cancer (bioRxiv).</title>
        <authorList>
            <person name="Hart S.F.M."/>
            <person name="Yonemitsu M.A."/>
            <person name="Giersch R.M."/>
            <person name="Beal B.F."/>
            <person name="Arriagada G."/>
            <person name="Davis B.W."/>
            <person name="Ostrander E.A."/>
            <person name="Goff S.P."/>
            <person name="Metzger M.J."/>
        </authorList>
    </citation>
    <scope>NUCLEOTIDE SEQUENCE</scope>
    <source>
        <strain evidence="5">MELC-2E11</strain>
        <tissue evidence="5">Siphon/mantle</tissue>
    </source>
</reference>
<gene>
    <name evidence="5" type="ORF">MAR_009276</name>
</gene>
<protein>
    <submittedName>
        <fullName evidence="5">BB-like protein</fullName>
    </submittedName>
</protein>
<evidence type="ECO:0000256" key="1">
    <source>
        <dbReference type="ARBA" id="ARBA00022771"/>
    </source>
</evidence>
<keyword evidence="1 3" id="KW-0863">Zinc-finger</keyword>
<keyword evidence="6" id="KW-1185">Reference proteome</keyword>